<dbReference type="InterPro" id="IPR008274">
    <property type="entry name" value="AldOxase/xan_DH_MoCoBD1"/>
</dbReference>
<keyword evidence="1" id="KW-0408">Iron</keyword>
<dbReference type="RefSeq" id="WP_011698587.1">
    <property type="nucleotide sequence ID" value="NC_008554.1"/>
</dbReference>
<dbReference type="SMART" id="SM01008">
    <property type="entry name" value="Ald_Xan_dh_C"/>
    <property type="match status" value="1"/>
</dbReference>
<dbReference type="Gene3D" id="3.90.1170.50">
    <property type="entry name" value="Aldehyde oxidase/xanthine dehydrogenase, a/b hammerhead"/>
    <property type="match status" value="1"/>
</dbReference>
<dbReference type="PANTHER" id="PTHR47495:SF2">
    <property type="entry name" value="ALDEHYDE DEHYDROGENASE"/>
    <property type="match status" value="1"/>
</dbReference>
<sequence precursor="true">MTATISRREFLRKTLAGAGFAVAVSLKPFVCEVWPQQRRAREEVEIFSPAAWVQVTSDNLVTVIVNKSEMGQGVTTSLPMIVAEELDADWDQVRFEIAPARERYLDPVSGRQYTGGSTSVRQMIAPLRTAGAIAREMLLRAAAETWKVPAASCAVVKGTVRHQVSGRSLTFGELCRQAARLPVPRQPAIKSKSPQRIVGSSVSRLDILDKIEGSAVFGMDVFVNDMLHASIARPPAFGAKPLAFDREAAGKVRGVRQVVPMERGIAVCADHLHQAWAGKKALNVRWSRGSHPELNTAGVENRLLPLLNKPGATAHSTGDCGPALGAASRKLRAHYTLPFLAHATMEPMNCTAHVRAEGCDIWAPVQDQTGAVDTACAITGLRPDQVLVYTTYLGGAFGRRLETDFVAEAVQLSKVVQKPVKVVWTREEDLQNDFYRPACACRIEAGLDAGGHIAAWRHKIAASSILERIAPDQVSDGVDPFAVQGLTDMPYEIPNLEVEYVKADLPVPVGFWRSAGYSYNTFAVESFMDELARAAGKDPVEFRLAHLKKNARATRLIEELVKSSGWGRHPRKGIGKGFAYHSSHGTHVAQVAEVAADEKKGALKILKVTCAVDCGTVISPDAVAAQMEGGIIFGLSAALKEEVEFTNGGVASHNFSGYEILAADETPEIEILMLPSGGTLGGIGAVGVPAVAPAIANAAFNLTGSRIRKLPLRARGARGRARAKNP</sequence>
<dbReference type="PIRSF" id="PIRSF036389">
    <property type="entry name" value="IOR_B"/>
    <property type="match status" value="1"/>
</dbReference>
<dbReference type="SUPFAM" id="SSF56003">
    <property type="entry name" value="Molybdenum cofactor-binding domain"/>
    <property type="match status" value="2"/>
</dbReference>
<evidence type="ECO:0000313" key="3">
    <source>
        <dbReference type="EMBL" id="ABK17417.1"/>
    </source>
</evidence>
<dbReference type="Gene3D" id="3.30.365.10">
    <property type="entry name" value="Aldehyde oxidase/xanthine dehydrogenase, molybdopterin binding domain"/>
    <property type="match status" value="4"/>
</dbReference>
<evidence type="ECO:0000256" key="1">
    <source>
        <dbReference type="ARBA" id="ARBA00023014"/>
    </source>
</evidence>
<dbReference type="Pfam" id="PF20256">
    <property type="entry name" value="MoCoBD_2"/>
    <property type="match status" value="2"/>
</dbReference>
<accession>A0LJ15</accession>
<keyword evidence="1" id="KW-0479">Metal-binding</keyword>
<proteinExistence type="predicted"/>
<dbReference type="HOGENOM" id="CLU_013917_0_0_7"/>
<dbReference type="InterPro" id="IPR052516">
    <property type="entry name" value="N-heterocyclic_Hydroxylase"/>
</dbReference>
<dbReference type="InterPro" id="IPR046867">
    <property type="entry name" value="AldOxase/xan_DH_MoCoBD2"/>
</dbReference>
<name>A0LJ15_SYNFM</name>
<protein>
    <submittedName>
        <fullName evidence="3">Aldehyde oxidase and xanthine dehydrogenase, molybdopterin binding</fullName>
    </submittedName>
</protein>
<dbReference type="Proteomes" id="UP000001784">
    <property type="component" value="Chromosome"/>
</dbReference>
<dbReference type="InterPro" id="IPR000674">
    <property type="entry name" value="Ald_Oxase/Xan_DH_a/b"/>
</dbReference>
<dbReference type="eggNOG" id="COG1529">
    <property type="taxonomic scope" value="Bacteria"/>
</dbReference>
<organism evidence="3 4">
    <name type="scientific">Syntrophobacter fumaroxidans (strain DSM 10017 / MPOB)</name>
    <dbReference type="NCBI Taxonomy" id="335543"/>
    <lineage>
        <taxon>Bacteria</taxon>
        <taxon>Pseudomonadati</taxon>
        <taxon>Thermodesulfobacteriota</taxon>
        <taxon>Syntrophobacteria</taxon>
        <taxon>Syntrophobacterales</taxon>
        <taxon>Syntrophobacteraceae</taxon>
        <taxon>Syntrophobacter</taxon>
    </lineage>
</organism>
<evidence type="ECO:0000259" key="2">
    <source>
        <dbReference type="SMART" id="SM01008"/>
    </source>
</evidence>
<dbReference type="PROSITE" id="PS51318">
    <property type="entry name" value="TAT"/>
    <property type="match status" value="1"/>
</dbReference>
<reference evidence="3 4" key="1">
    <citation type="submission" date="2006-10" db="EMBL/GenBank/DDBJ databases">
        <title>Complete sequence of Syntrophobacter fumaroxidans MPOB.</title>
        <authorList>
            <consortium name="US DOE Joint Genome Institute"/>
            <person name="Copeland A."/>
            <person name="Lucas S."/>
            <person name="Lapidus A."/>
            <person name="Barry K."/>
            <person name="Detter J.C."/>
            <person name="Glavina del Rio T."/>
            <person name="Hammon N."/>
            <person name="Israni S."/>
            <person name="Pitluck S."/>
            <person name="Goltsman E.G."/>
            <person name="Martinez M."/>
            <person name="Schmutz J."/>
            <person name="Larimer F."/>
            <person name="Land M."/>
            <person name="Hauser L."/>
            <person name="Kyrpides N."/>
            <person name="Kim E."/>
            <person name="Boone D.R."/>
            <person name="Brockman F."/>
            <person name="Culley D."/>
            <person name="Ferry J."/>
            <person name="Gunsalus R."/>
            <person name="McInerney M.J."/>
            <person name="Morrison M."/>
            <person name="Plugge C."/>
            <person name="Rohlin L."/>
            <person name="Scholten J."/>
            <person name="Sieber J."/>
            <person name="Stams A.J.M."/>
            <person name="Worm P."/>
            <person name="Henstra A.M."/>
            <person name="Richardson P."/>
        </authorList>
    </citation>
    <scope>NUCLEOTIDE SEQUENCE [LARGE SCALE GENOMIC DNA]</scope>
    <source>
        <strain evidence="4">DSM 10017 / MPOB</strain>
    </source>
</reference>
<dbReference type="KEGG" id="sfu:Sfum_1730"/>
<dbReference type="PANTHER" id="PTHR47495">
    <property type="entry name" value="ALDEHYDE DEHYDROGENASE"/>
    <property type="match status" value="1"/>
</dbReference>
<dbReference type="OrthoDB" id="9767994at2"/>
<dbReference type="Pfam" id="PF02738">
    <property type="entry name" value="MoCoBD_1"/>
    <property type="match status" value="1"/>
</dbReference>
<dbReference type="InterPro" id="IPR012368">
    <property type="entry name" value="OxRdtase_Mopterin-bd_su_IorB"/>
</dbReference>
<dbReference type="STRING" id="335543.Sfum_1730"/>
<dbReference type="InterPro" id="IPR006311">
    <property type="entry name" value="TAT_signal"/>
</dbReference>
<evidence type="ECO:0000313" key="4">
    <source>
        <dbReference type="Proteomes" id="UP000001784"/>
    </source>
</evidence>
<keyword evidence="1" id="KW-0411">Iron-sulfur</keyword>
<dbReference type="GO" id="GO:0051536">
    <property type="term" value="F:iron-sulfur cluster binding"/>
    <property type="evidence" value="ECO:0007669"/>
    <property type="project" value="UniProtKB-KW"/>
</dbReference>
<keyword evidence="4" id="KW-1185">Reference proteome</keyword>
<gene>
    <name evidence="3" type="ordered locus">Sfum_1730</name>
</gene>
<dbReference type="InParanoid" id="A0LJ15"/>
<dbReference type="EMBL" id="CP000478">
    <property type="protein sequence ID" value="ABK17417.1"/>
    <property type="molecule type" value="Genomic_DNA"/>
</dbReference>
<feature type="domain" description="Aldehyde oxidase/xanthine dehydrogenase a/b hammerhead" evidence="2">
    <location>
        <begin position="212"/>
        <end position="290"/>
    </location>
</feature>
<dbReference type="InterPro" id="IPR037165">
    <property type="entry name" value="AldOxase/xan_DH_Mopterin-bd_sf"/>
</dbReference>
<dbReference type="GO" id="GO:0016491">
    <property type="term" value="F:oxidoreductase activity"/>
    <property type="evidence" value="ECO:0007669"/>
    <property type="project" value="InterPro"/>
</dbReference>
<dbReference type="AlphaFoldDB" id="A0LJ15"/>